<dbReference type="Proteomes" id="UP000629468">
    <property type="component" value="Unassembled WGS sequence"/>
</dbReference>
<dbReference type="CDD" id="cd17546">
    <property type="entry name" value="REC_hyHK_CKI1_RcsC-like"/>
    <property type="match status" value="1"/>
</dbReference>
<dbReference type="Pfam" id="PF00447">
    <property type="entry name" value="HSF_DNA-bind"/>
    <property type="match status" value="1"/>
</dbReference>
<evidence type="ECO:0000259" key="12">
    <source>
        <dbReference type="PROSITE" id="PS50110"/>
    </source>
</evidence>
<proteinExistence type="predicted"/>
<dbReference type="FunFam" id="1.10.10.10:FF:000027">
    <property type="entry name" value="Heat shock transcription factor 1"/>
    <property type="match status" value="1"/>
</dbReference>
<dbReference type="SMART" id="SM00448">
    <property type="entry name" value="REC"/>
    <property type="match status" value="1"/>
</dbReference>
<evidence type="ECO:0000256" key="11">
    <source>
        <dbReference type="SAM" id="MobiDB-lite"/>
    </source>
</evidence>
<comment type="caution">
    <text evidence="13">The sequence shown here is derived from an EMBL/GenBank/DDBJ whole genome shotgun (WGS) entry which is preliminary data.</text>
</comment>
<evidence type="ECO:0000256" key="8">
    <source>
        <dbReference type="ARBA" id="ARBA00062171"/>
    </source>
</evidence>
<evidence type="ECO:0000256" key="3">
    <source>
        <dbReference type="ARBA" id="ARBA00023012"/>
    </source>
</evidence>
<feature type="compositionally biased region" description="Low complexity" evidence="11">
    <location>
        <begin position="369"/>
        <end position="393"/>
    </location>
</feature>
<evidence type="ECO:0000256" key="10">
    <source>
        <dbReference type="SAM" id="Coils"/>
    </source>
</evidence>
<feature type="region of interest" description="Disordered" evidence="11">
    <location>
        <begin position="735"/>
        <end position="786"/>
    </location>
</feature>
<evidence type="ECO:0000256" key="7">
    <source>
        <dbReference type="ARBA" id="ARBA00023242"/>
    </source>
</evidence>
<feature type="coiled-coil region" evidence="10">
    <location>
        <begin position="163"/>
        <end position="197"/>
    </location>
</feature>
<dbReference type="PROSITE" id="PS00434">
    <property type="entry name" value="HSF_DOMAIN"/>
    <property type="match status" value="1"/>
</dbReference>
<sequence>MSQAKASSSSLREDPMPSTSDFVKKLYKMLEDPNFHSVVCWGPQGDCFVVKDMNEFTKSILPRMFKHSNFASFVRQLNKYDFHKVKNTDDSQYGEHSWTFRHPDFHIDRRDALENIKRKVPAQRKAQQAAAVAAQAQAQAVALQSLPNFSSSSLLPNPAVTAQAQNQLQVEQLQHEIRRLKEEGDDLRGRLRTLERNYESVLVEMVGFQRGMAQQDGLMQSLISYFLGNDTDKQKILSLLGHTQSPLSTSHPDPPLSLPQWQNQHQLQTPQEPDSTTTQAHTQYAKASPTSLSSLLPLPQSRAHPQPSSNVALDSSNLYIPVHRRLNKRSGDPNANKTNASNSGSSLQYEIPSMDYGADTHVDRGGDGSSSVSMHHVSPSLSGLPSAPGFSSSDGQRVEAMSKIEGFCRGRTTNNGTGTDGLQQWDDLRRDVTSPSSSITHQWNALDPGGDGNQAMNKTFASSSLSDDSMQVYTLGKLVPRREQTNWNPGVDPSAVAGPSAGFVPTSTSKTPHPHPPQVPGPSLGGSRSDQNARRDEDEEDESEEEEECVMPTPTTAPNNPPPSTSDKPTSGTLVSSSSSGPPSSAAAQKIRVRRTAFVPSWAVPPRVLIVDDDIISRKLGGKFLQVSGCQFDMAVDGESAVNKMMNLEKYDLVLMDIMMPNLDGLAATSLIRQFDHRTPIISMTSNSKPSEIMAYYSSGMNDILTKPFTRPKLVEILDKHLRHLTMRALKDVPRSIGVPPMSDPQFDQALKSSADSCKGTRVQSQSQLQRKNQSQNQNRDLSSSMSLGSFLYGHEQQITTSNLEDENRISNPFSGMGIPDDQYTMMLQNVMSGNNFMSGLEGAATSTSGASVSVSSPSSSSMSSPPLLSQQVMGSINGRMNASLGMTNVIGMSIRGEKRPYDNCDDIGPSGSNGREKRSRFEVIE</sequence>
<feature type="compositionally biased region" description="Polar residues" evidence="11">
    <location>
        <begin position="306"/>
        <end position="318"/>
    </location>
</feature>
<evidence type="ECO:0000313" key="13">
    <source>
        <dbReference type="EMBL" id="KAF7778402.1"/>
    </source>
</evidence>
<keyword evidence="3" id="KW-0902">Two-component regulatory system</keyword>
<dbReference type="SUPFAM" id="SSF52172">
    <property type="entry name" value="CheY-like"/>
    <property type="match status" value="1"/>
</dbReference>
<keyword evidence="6" id="KW-0804">Transcription</keyword>
<feature type="compositionally biased region" description="Polar residues" evidence="11">
    <location>
        <begin position="259"/>
        <end position="282"/>
    </location>
</feature>
<evidence type="ECO:0000313" key="14">
    <source>
        <dbReference type="Proteomes" id="UP000629468"/>
    </source>
</evidence>
<evidence type="ECO:0000256" key="2">
    <source>
        <dbReference type="ARBA" id="ARBA00022553"/>
    </source>
</evidence>
<name>A0A8H7KII2_AGABI</name>
<dbReference type="PANTHER" id="PTHR45339">
    <property type="entry name" value="HYBRID SIGNAL TRANSDUCTION HISTIDINE KINASE J"/>
    <property type="match status" value="1"/>
</dbReference>
<feature type="compositionally biased region" description="Basic and acidic residues" evidence="11">
    <location>
        <begin position="915"/>
        <end position="926"/>
    </location>
</feature>
<dbReference type="InterPro" id="IPR011006">
    <property type="entry name" value="CheY-like_superfamily"/>
</dbReference>
<feature type="compositionally biased region" description="Low complexity" evidence="11">
    <location>
        <begin position="288"/>
        <end position="299"/>
    </location>
</feature>
<gene>
    <name evidence="13" type="ORF">Agabi119p4_2747</name>
</gene>
<organism evidence="13 14">
    <name type="scientific">Agaricus bisporus var. burnettii</name>
    <dbReference type="NCBI Taxonomy" id="192524"/>
    <lineage>
        <taxon>Eukaryota</taxon>
        <taxon>Fungi</taxon>
        <taxon>Dikarya</taxon>
        <taxon>Basidiomycota</taxon>
        <taxon>Agaricomycotina</taxon>
        <taxon>Agaricomycetes</taxon>
        <taxon>Agaricomycetidae</taxon>
        <taxon>Agaricales</taxon>
        <taxon>Agaricineae</taxon>
        <taxon>Agaricaceae</taxon>
        <taxon>Agaricus</taxon>
    </lineage>
</organism>
<dbReference type="InterPro" id="IPR001789">
    <property type="entry name" value="Sig_transdc_resp-reg_receiver"/>
</dbReference>
<feature type="modified residue" description="4-aspartylphosphate" evidence="9">
    <location>
        <position position="657"/>
    </location>
</feature>
<keyword evidence="5" id="KW-0238">DNA-binding</keyword>
<evidence type="ECO:0000256" key="1">
    <source>
        <dbReference type="ARBA" id="ARBA00004123"/>
    </source>
</evidence>
<dbReference type="GO" id="GO:0000160">
    <property type="term" value="P:phosphorelay signal transduction system"/>
    <property type="evidence" value="ECO:0007669"/>
    <property type="project" value="UniProtKB-KW"/>
</dbReference>
<feature type="compositionally biased region" description="Low complexity" evidence="11">
    <location>
        <begin position="576"/>
        <end position="588"/>
    </location>
</feature>
<dbReference type="FunFam" id="3.40.50.2300:FF:000212">
    <property type="entry name" value="Stress response regulator/HFS transcription factor"/>
    <property type="match status" value="1"/>
</dbReference>
<dbReference type="InterPro" id="IPR000232">
    <property type="entry name" value="HSF_DNA-bd"/>
</dbReference>
<dbReference type="InterPro" id="IPR036390">
    <property type="entry name" value="WH_DNA-bd_sf"/>
</dbReference>
<dbReference type="AlphaFoldDB" id="A0A8H7KII2"/>
<keyword evidence="7" id="KW-0539">Nucleus</keyword>
<dbReference type="PRINTS" id="PR00056">
    <property type="entry name" value="HSFDOMAIN"/>
</dbReference>
<evidence type="ECO:0000256" key="4">
    <source>
        <dbReference type="ARBA" id="ARBA00023015"/>
    </source>
</evidence>
<protein>
    <recommendedName>
        <fullName evidence="12">Response regulatory domain-containing protein</fullName>
    </recommendedName>
</protein>
<dbReference type="Gene3D" id="1.10.10.10">
    <property type="entry name" value="Winged helix-like DNA-binding domain superfamily/Winged helix DNA-binding domain"/>
    <property type="match status" value="1"/>
</dbReference>
<dbReference type="EMBL" id="JABXXO010000004">
    <property type="protein sequence ID" value="KAF7778402.1"/>
    <property type="molecule type" value="Genomic_DNA"/>
</dbReference>
<evidence type="ECO:0000256" key="9">
    <source>
        <dbReference type="PROSITE-ProRule" id="PRU00169"/>
    </source>
</evidence>
<feature type="region of interest" description="Disordered" evidence="11">
    <location>
        <begin position="897"/>
        <end position="926"/>
    </location>
</feature>
<keyword evidence="10" id="KW-0175">Coiled coil</keyword>
<keyword evidence="4" id="KW-0805">Transcription regulation</keyword>
<feature type="region of interest" description="Disordered" evidence="11">
    <location>
        <begin position="844"/>
        <end position="869"/>
    </location>
</feature>
<dbReference type="PANTHER" id="PTHR45339:SF1">
    <property type="entry name" value="HYBRID SIGNAL TRANSDUCTION HISTIDINE KINASE J"/>
    <property type="match status" value="1"/>
</dbReference>
<comment type="subunit">
    <text evidence="8">Homotrimer. Homotrimerization increases the affinity of HSF1 to DNA. Interacts with transcriptional coregulator SSA1 on chromatin.</text>
</comment>
<feature type="region of interest" description="Disordered" evidence="11">
    <location>
        <begin position="483"/>
        <end position="588"/>
    </location>
</feature>
<evidence type="ECO:0000256" key="5">
    <source>
        <dbReference type="ARBA" id="ARBA00023125"/>
    </source>
</evidence>
<feature type="compositionally biased region" description="Polar residues" evidence="11">
    <location>
        <begin position="333"/>
        <end position="348"/>
    </location>
</feature>
<feature type="domain" description="Response regulatory" evidence="12">
    <location>
        <begin position="607"/>
        <end position="722"/>
    </location>
</feature>
<keyword evidence="2 9" id="KW-0597">Phosphoprotein</keyword>
<dbReference type="GO" id="GO:0043565">
    <property type="term" value="F:sequence-specific DNA binding"/>
    <property type="evidence" value="ECO:0007669"/>
    <property type="project" value="InterPro"/>
</dbReference>
<reference evidence="13 14" key="1">
    <citation type="journal article" name="Sci. Rep.">
        <title>Telomere-to-telomere assembled and centromere annotated genomes of the two main subspecies of the button mushroom Agaricus bisporus reveal especially polymorphic chromosome ends.</title>
        <authorList>
            <person name="Sonnenberg A.S.M."/>
            <person name="Sedaghat-Telgerd N."/>
            <person name="Lavrijssen B."/>
            <person name="Ohm R.A."/>
            <person name="Hendrickx P.M."/>
            <person name="Scholtmeijer K."/>
            <person name="Baars J.J.P."/>
            <person name="van Peer A."/>
        </authorList>
    </citation>
    <scope>NUCLEOTIDE SEQUENCE [LARGE SCALE GENOMIC DNA]</scope>
    <source>
        <strain evidence="13 14">H119_p4</strain>
    </source>
</reference>
<dbReference type="Gene3D" id="3.40.50.2300">
    <property type="match status" value="1"/>
</dbReference>
<dbReference type="SUPFAM" id="SSF46785">
    <property type="entry name" value="Winged helix' DNA-binding domain"/>
    <property type="match status" value="1"/>
</dbReference>
<dbReference type="PROSITE" id="PS50110">
    <property type="entry name" value="RESPONSE_REGULATORY"/>
    <property type="match status" value="1"/>
</dbReference>
<dbReference type="Pfam" id="PF00072">
    <property type="entry name" value="Response_reg"/>
    <property type="match status" value="1"/>
</dbReference>
<dbReference type="InterPro" id="IPR036388">
    <property type="entry name" value="WH-like_DNA-bd_sf"/>
</dbReference>
<feature type="compositionally biased region" description="Acidic residues" evidence="11">
    <location>
        <begin position="537"/>
        <end position="549"/>
    </location>
</feature>
<feature type="region of interest" description="Disordered" evidence="11">
    <location>
        <begin position="243"/>
        <end position="394"/>
    </location>
</feature>
<dbReference type="GO" id="GO:0003700">
    <property type="term" value="F:DNA-binding transcription factor activity"/>
    <property type="evidence" value="ECO:0007669"/>
    <property type="project" value="InterPro"/>
</dbReference>
<accession>A0A8H7KII2</accession>
<dbReference type="GO" id="GO:0005634">
    <property type="term" value="C:nucleus"/>
    <property type="evidence" value="ECO:0007669"/>
    <property type="project" value="UniProtKB-SubCell"/>
</dbReference>
<comment type="subcellular location">
    <subcellularLocation>
        <location evidence="1">Nucleus</location>
    </subcellularLocation>
</comment>
<dbReference type="SMART" id="SM00415">
    <property type="entry name" value="HSF"/>
    <property type="match status" value="1"/>
</dbReference>
<feature type="compositionally biased region" description="Polar residues" evidence="11">
    <location>
        <begin position="751"/>
        <end position="786"/>
    </location>
</feature>
<evidence type="ECO:0000256" key="6">
    <source>
        <dbReference type="ARBA" id="ARBA00023163"/>
    </source>
</evidence>